<name>A0A078BA97_STYLE</name>
<evidence type="ECO:0000256" key="5">
    <source>
        <dbReference type="SAM" id="Coils"/>
    </source>
</evidence>
<feature type="transmembrane region" description="Helical" evidence="6">
    <location>
        <begin position="283"/>
        <end position="304"/>
    </location>
</feature>
<feature type="transmembrane region" description="Helical" evidence="6">
    <location>
        <begin position="137"/>
        <end position="160"/>
    </location>
</feature>
<reference evidence="8 9" key="1">
    <citation type="submission" date="2014-06" db="EMBL/GenBank/DDBJ databases">
        <authorList>
            <person name="Swart Estienne"/>
        </authorList>
    </citation>
    <scope>NUCLEOTIDE SEQUENCE [LARGE SCALE GENOMIC DNA]</scope>
    <source>
        <strain evidence="8 9">130c</strain>
    </source>
</reference>
<feature type="transmembrane region" description="Helical" evidence="6">
    <location>
        <begin position="675"/>
        <end position="695"/>
    </location>
</feature>
<sequence>MLRQKSLKELVEQESVLQYPDISHWRQLKALTIKSYTIQYRLLISTLMQYMISFFSFIGSAVIYAIVFMKKDDSAGNTALNIDVQTVFILVVAIPFTLLTKNIFSQIINDKETNLVEVLKFNNLSPITYGLSFITQYIIYIVYTSLCLTLQFMVAYIVTGKDEIAEQKLGDFALYFFQLLLFAIGLVCFSLFLSVFFKDVKIGQLIGSQIFVFPIITFVILLQRDQIDDNQTNRTDFTDIFDYTQFLVFVPHYPIFMITYNLTWQFDHSSSIDQPRAITLSNVFLFVNIFLYFTLYVIFSGFSLSTIDKLKRKTIECRNLSLKYDDNFEAVKKVDFAIKRGELVCLIGPNGSGKSSLLNMICGLIQPTEGDIKIYGEILNKSNKRQVLDFCLQEDTLIQNYTVEEHFKIICDLKNIESDQEQKIVKEILICLNLEKHKDSYSQDLSLGNKRKLQMGMSLLGSKKVLILDEITSGLDIVSRKQIWDLVKELKHNKTIIFCTQHLQEADELADKILLLENGQVKYYGDPQNLNNHIGSKYTFTITIKDKTKKFKLVSLKRQLNDLKKLKDIEIQQHATRIKGQHQYLVDEKNLSKLEEVMLFLEHSQETFMYDLEKQNLESQYMSHLYSNEMFSIDRYSFKQKEQNLDLLNNEVSTSTYIQQMLKQRYNQFKRNKKLLIISLLTMLLAFASLIKLALTDQNKIKTVFIQAFEFGHGNVAGILVMQASMDYESKFRYLINLAGMDPQIYWLTNLLFDVLVYLLFAFVYFIITQVLFCMSLGDFFMIIIMYLLFGCQLVLLNYLISVRTASSNTAFSGAISFTLAIAIIFPIGTYYIAQATAYSNTGGFYQQGDFANIALVVLGLDPFVIFSGAFQTQIAYKEIQDQIPIQSLTASVSIFDLYSSPVFSLVYCMFFYKILVHSDSSRLRVFRKLHKKIFYLTLNPEETENIINIKDLEKSYKKKKPILKKLSLQLKTGEILGLLGPNGCGKSTMLSILALDQVRNDGEIVILGSWIDEFEPEIQGIDLGYCAQYNILKQKLTVDEHLDFISIVKGLTPDIIKSKKAWLLKALDLKKYQNKQAGNLSEGNKRKLCLAMTLMRQPRLLILDEPFTGVDPLGKKQIYQILRSLTDISIIFSTHSVDEAEALCDRIIIMNQGIIQEESTMLQVNQKFIRLYKFKITIKDISMAPQVRDTLQAELPQFEIEDQTQINGKIFSHEAVTITYCQSSAMQYNQFFDKILEAQEEERKSLDQQKQQNKIQLDTHEIEIEEEKKQLIEENVMTERTMSIINPSAKKSELINKYLLYKTLNSLKRQQLIENFQILRTSIEEVFTYENEESLKQMEKRNTIQ</sequence>
<dbReference type="OMA" id="FKPCPES"/>
<evidence type="ECO:0000256" key="1">
    <source>
        <dbReference type="ARBA" id="ARBA00022448"/>
    </source>
</evidence>
<evidence type="ECO:0000256" key="4">
    <source>
        <dbReference type="ARBA" id="ARBA00022840"/>
    </source>
</evidence>
<feature type="transmembrane region" description="Helical" evidence="6">
    <location>
        <begin position="812"/>
        <end position="834"/>
    </location>
</feature>
<organism evidence="8 9">
    <name type="scientific">Stylonychia lemnae</name>
    <name type="common">Ciliate</name>
    <dbReference type="NCBI Taxonomy" id="5949"/>
    <lineage>
        <taxon>Eukaryota</taxon>
        <taxon>Sar</taxon>
        <taxon>Alveolata</taxon>
        <taxon>Ciliophora</taxon>
        <taxon>Intramacronucleata</taxon>
        <taxon>Spirotrichea</taxon>
        <taxon>Stichotrichia</taxon>
        <taxon>Sporadotrichida</taxon>
        <taxon>Oxytrichidae</taxon>
        <taxon>Stylonychinae</taxon>
        <taxon>Stylonychia</taxon>
    </lineage>
</organism>
<feature type="transmembrane region" description="Helical" evidence="6">
    <location>
        <begin position="854"/>
        <end position="877"/>
    </location>
</feature>
<evidence type="ECO:0000256" key="2">
    <source>
        <dbReference type="ARBA" id="ARBA00022737"/>
    </source>
</evidence>
<keyword evidence="6" id="KW-0812">Transmembrane</keyword>
<feature type="transmembrane region" description="Helical" evidence="6">
    <location>
        <begin position="780"/>
        <end position="800"/>
    </location>
</feature>
<dbReference type="Pfam" id="PF00005">
    <property type="entry name" value="ABC_tran"/>
    <property type="match status" value="2"/>
</dbReference>
<dbReference type="PANTHER" id="PTHR19229:SF36">
    <property type="entry name" value="ATP-BINDING CASSETTE SUB-FAMILY A MEMBER 2"/>
    <property type="match status" value="1"/>
</dbReference>
<feature type="transmembrane region" description="Helical" evidence="6">
    <location>
        <begin position="243"/>
        <end position="263"/>
    </location>
</feature>
<feature type="transmembrane region" description="Helical" evidence="6">
    <location>
        <begin position="745"/>
        <end position="768"/>
    </location>
</feature>
<gene>
    <name evidence="8" type="primary">Contig18640.g19808</name>
    <name evidence="8" type="ORF">STYLEM_20610</name>
</gene>
<dbReference type="InterPro" id="IPR003439">
    <property type="entry name" value="ABC_transporter-like_ATP-bd"/>
</dbReference>
<feature type="transmembrane region" description="Helical" evidence="6">
    <location>
        <begin position="172"/>
        <end position="196"/>
    </location>
</feature>
<dbReference type="PROSITE" id="PS50893">
    <property type="entry name" value="ABC_TRANSPORTER_2"/>
    <property type="match status" value="2"/>
</dbReference>
<keyword evidence="4" id="KW-0067">ATP-binding</keyword>
<protein>
    <submittedName>
        <fullName evidence="8">Abc transporter family protein</fullName>
    </submittedName>
</protein>
<feature type="transmembrane region" description="Helical" evidence="6">
    <location>
        <begin position="79"/>
        <end position="99"/>
    </location>
</feature>
<keyword evidence="2" id="KW-0677">Repeat</keyword>
<keyword evidence="1" id="KW-0813">Transport</keyword>
<dbReference type="CDD" id="cd03263">
    <property type="entry name" value="ABC_subfamily_A"/>
    <property type="match status" value="1"/>
</dbReference>
<keyword evidence="6" id="KW-1133">Transmembrane helix</keyword>
<dbReference type="OrthoDB" id="10255969at2759"/>
<feature type="transmembrane region" description="Helical" evidence="6">
    <location>
        <begin position="47"/>
        <end position="67"/>
    </location>
</feature>
<dbReference type="Gene3D" id="3.40.50.300">
    <property type="entry name" value="P-loop containing nucleotide triphosphate hydrolases"/>
    <property type="match status" value="2"/>
</dbReference>
<feature type="transmembrane region" description="Helical" evidence="6">
    <location>
        <begin position="889"/>
        <end position="913"/>
    </location>
</feature>
<feature type="transmembrane region" description="Helical" evidence="6">
    <location>
        <begin position="202"/>
        <end position="222"/>
    </location>
</feature>
<evidence type="ECO:0000256" key="6">
    <source>
        <dbReference type="SAM" id="Phobius"/>
    </source>
</evidence>
<proteinExistence type="predicted"/>
<dbReference type="InterPro" id="IPR027417">
    <property type="entry name" value="P-loop_NTPase"/>
</dbReference>
<dbReference type="GO" id="GO:0016887">
    <property type="term" value="F:ATP hydrolysis activity"/>
    <property type="evidence" value="ECO:0007669"/>
    <property type="project" value="InterPro"/>
</dbReference>
<feature type="domain" description="ABC transporter" evidence="7">
    <location>
        <begin position="948"/>
        <end position="1178"/>
    </location>
</feature>
<feature type="domain" description="ABC transporter" evidence="7">
    <location>
        <begin position="315"/>
        <end position="543"/>
    </location>
</feature>
<accession>A0A078BA97</accession>
<evidence type="ECO:0000259" key="7">
    <source>
        <dbReference type="PROSITE" id="PS50893"/>
    </source>
</evidence>
<evidence type="ECO:0000256" key="3">
    <source>
        <dbReference type="ARBA" id="ARBA00022741"/>
    </source>
</evidence>
<dbReference type="Proteomes" id="UP000039865">
    <property type="component" value="Unassembled WGS sequence"/>
</dbReference>
<dbReference type="InParanoid" id="A0A078BA97"/>
<evidence type="ECO:0000313" key="8">
    <source>
        <dbReference type="EMBL" id="CDW91455.1"/>
    </source>
</evidence>
<keyword evidence="3" id="KW-0547">Nucleotide-binding</keyword>
<dbReference type="PANTHER" id="PTHR19229">
    <property type="entry name" value="ATP-BINDING CASSETTE TRANSPORTER SUBFAMILY A ABCA"/>
    <property type="match status" value="1"/>
</dbReference>
<dbReference type="SUPFAM" id="SSF52540">
    <property type="entry name" value="P-loop containing nucleoside triphosphate hydrolases"/>
    <property type="match status" value="2"/>
</dbReference>
<dbReference type="GO" id="GO:0005524">
    <property type="term" value="F:ATP binding"/>
    <property type="evidence" value="ECO:0007669"/>
    <property type="project" value="UniProtKB-KW"/>
</dbReference>
<dbReference type="GO" id="GO:0016020">
    <property type="term" value="C:membrane"/>
    <property type="evidence" value="ECO:0007669"/>
    <property type="project" value="InterPro"/>
</dbReference>
<dbReference type="InterPro" id="IPR003593">
    <property type="entry name" value="AAA+_ATPase"/>
</dbReference>
<feature type="transmembrane region" description="Helical" evidence="6">
    <location>
        <begin position="701"/>
        <end position="724"/>
    </location>
</feature>
<feature type="coiled-coil region" evidence="5">
    <location>
        <begin position="1230"/>
        <end position="1278"/>
    </location>
</feature>
<dbReference type="InterPro" id="IPR017871">
    <property type="entry name" value="ABC_transporter-like_CS"/>
</dbReference>
<dbReference type="GO" id="GO:0140359">
    <property type="term" value="F:ABC-type transporter activity"/>
    <property type="evidence" value="ECO:0007669"/>
    <property type="project" value="InterPro"/>
</dbReference>
<keyword evidence="5" id="KW-0175">Coiled coil</keyword>
<dbReference type="EMBL" id="CCKQ01019440">
    <property type="protein sequence ID" value="CDW91455.1"/>
    <property type="molecule type" value="Genomic_DNA"/>
</dbReference>
<dbReference type="GO" id="GO:0005319">
    <property type="term" value="F:lipid transporter activity"/>
    <property type="evidence" value="ECO:0007669"/>
    <property type="project" value="TreeGrafter"/>
</dbReference>
<keyword evidence="9" id="KW-1185">Reference proteome</keyword>
<dbReference type="PROSITE" id="PS00211">
    <property type="entry name" value="ABC_TRANSPORTER_1"/>
    <property type="match status" value="1"/>
</dbReference>
<dbReference type="SMART" id="SM00382">
    <property type="entry name" value="AAA"/>
    <property type="match status" value="2"/>
</dbReference>
<evidence type="ECO:0000313" key="9">
    <source>
        <dbReference type="Proteomes" id="UP000039865"/>
    </source>
</evidence>
<keyword evidence="6" id="KW-0472">Membrane</keyword>
<dbReference type="InterPro" id="IPR026082">
    <property type="entry name" value="ABCA"/>
</dbReference>